<sequence>MRNWNQKAALRWAVPLVAALLLVGGGTAITSLPATADNSLPERTPAQLLEDVQKARIKGVSGTVQQTANLGIPDLPGVGGERSSDLKSLISGTHTLRVWSAGPDKSRVALLGEFGESDVIRNGDEAWIWSSKENTAHHYTGLQSKTDEPSPGVTPRTPQDAADEALRALDSSTKVSATNDATVAGRPAYELTLTPRDGASRVAQVRIAIDGTEHVPVRVQVRAAGKADPPFEVGFSKVDFNEPDDDRFTFTPPPGAKVHEESVDPGEKRRDGKDGNRRDGDDVTVVGTGWTAVSIRPLPAEAKSGDLQRTLQALPKVSGDWGSGRLLDSTLFSVLVTDDGQIVAGAVAPDALYSALNAKRTG</sequence>
<dbReference type="InterPro" id="IPR029046">
    <property type="entry name" value="LolA/LolB/LppX"/>
</dbReference>
<name>A0ABY8QVD4_9MICO</name>
<feature type="compositionally biased region" description="Basic and acidic residues" evidence="1">
    <location>
        <begin position="257"/>
        <end position="281"/>
    </location>
</feature>
<keyword evidence="3" id="KW-1185">Reference proteome</keyword>
<dbReference type="EMBL" id="CP090958">
    <property type="protein sequence ID" value="WGW12140.1"/>
    <property type="molecule type" value="Genomic_DNA"/>
</dbReference>
<dbReference type="PANTHER" id="PTHR37507:SF2">
    <property type="entry name" value="SPORULATION PROTEIN YDCC"/>
    <property type="match status" value="1"/>
</dbReference>
<accession>A0ABY8QVD4</accession>
<evidence type="ECO:0000313" key="3">
    <source>
        <dbReference type="Proteomes" id="UP001209083"/>
    </source>
</evidence>
<gene>
    <name evidence="2" type="ORF">LWF01_18995</name>
</gene>
<evidence type="ECO:0000256" key="1">
    <source>
        <dbReference type="SAM" id="MobiDB-lite"/>
    </source>
</evidence>
<evidence type="ECO:0000313" key="2">
    <source>
        <dbReference type="EMBL" id="WGW12140.1"/>
    </source>
</evidence>
<proteinExistence type="predicted"/>
<dbReference type="Proteomes" id="UP001209083">
    <property type="component" value="Chromosome"/>
</dbReference>
<protein>
    <recommendedName>
        <fullName evidence="4">Outer membrane lipoprotein-sorting protein</fullName>
    </recommendedName>
</protein>
<feature type="region of interest" description="Disordered" evidence="1">
    <location>
        <begin position="235"/>
        <end position="283"/>
    </location>
</feature>
<dbReference type="InterPro" id="IPR052944">
    <property type="entry name" value="Sporulation_related"/>
</dbReference>
<evidence type="ECO:0008006" key="4">
    <source>
        <dbReference type="Google" id="ProtNLM"/>
    </source>
</evidence>
<reference evidence="2 3" key="1">
    <citation type="submission" date="2023-05" db="EMBL/GenBank/DDBJ databases">
        <title>Lithophilousrod everest ZFBP1038 complete genpme.</title>
        <authorList>
            <person name="Tian M."/>
        </authorList>
    </citation>
    <scope>NUCLEOTIDE SEQUENCE [LARGE SCALE GENOMIC DNA]</scope>
    <source>
        <strain evidence="2 3">ZFBP1038</strain>
    </source>
</reference>
<dbReference type="PANTHER" id="PTHR37507">
    <property type="entry name" value="SPORULATION PROTEIN YDCC"/>
    <property type="match status" value="1"/>
</dbReference>
<dbReference type="SUPFAM" id="SSF89392">
    <property type="entry name" value="Prokaryotic lipoproteins and lipoprotein localization factors"/>
    <property type="match status" value="1"/>
</dbReference>
<dbReference type="RefSeq" id="WP_349638939.1">
    <property type="nucleotide sequence ID" value="NZ_CP090958.1"/>
</dbReference>
<organism evidence="2 3">
    <name type="scientific">Saxibacter everestensis</name>
    <dbReference type="NCBI Taxonomy" id="2909229"/>
    <lineage>
        <taxon>Bacteria</taxon>
        <taxon>Bacillati</taxon>
        <taxon>Actinomycetota</taxon>
        <taxon>Actinomycetes</taxon>
        <taxon>Micrococcales</taxon>
        <taxon>Brevibacteriaceae</taxon>
        <taxon>Saxibacter</taxon>
    </lineage>
</organism>
<dbReference type="Gene3D" id="2.50.20.10">
    <property type="entry name" value="Lipoprotein localisation LolA/LolB/LppX"/>
    <property type="match status" value="1"/>
</dbReference>